<evidence type="ECO:0000256" key="4">
    <source>
        <dbReference type="ARBA" id="ARBA00022553"/>
    </source>
</evidence>
<dbReference type="GO" id="GO:0016301">
    <property type="term" value="F:kinase activity"/>
    <property type="evidence" value="ECO:0007669"/>
    <property type="project" value="UniProtKB-KW"/>
</dbReference>
<evidence type="ECO:0000256" key="12">
    <source>
        <dbReference type="SAM" id="Phobius"/>
    </source>
</evidence>
<feature type="domain" description="PTS EIIB type-2" evidence="14">
    <location>
        <begin position="168"/>
        <end position="263"/>
    </location>
</feature>
<dbReference type="Pfam" id="PF00359">
    <property type="entry name" value="PTS_EIIA_2"/>
    <property type="match status" value="1"/>
</dbReference>
<keyword evidence="4" id="KW-0597">Phosphoprotein</keyword>
<dbReference type="GO" id="GO:0090563">
    <property type="term" value="F:protein-phosphocysteine-sugar phosphotransferase activity"/>
    <property type="evidence" value="ECO:0007669"/>
    <property type="project" value="TreeGrafter"/>
</dbReference>
<evidence type="ECO:0000259" key="13">
    <source>
        <dbReference type="PROSITE" id="PS51094"/>
    </source>
</evidence>
<feature type="domain" description="PTS EIIA type-2" evidence="13">
    <location>
        <begin position="6"/>
        <end position="151"/>
    </location>
</feature>
<organism evidence="16 17">
    <name type="scientific">Williamsoniiplasma lucivorax</name>
    <dbReference type="NCBI Taxonomy" id="209274"/>
    <lineage>
        <taxon>Bacteria</taxon>
        <taxon>Bacillati</taxon>
        <taxon>Mycoplasmatota</taxon>
        <taxon>Mollicutes</taxon>
        <taxon>Entomoplasmatales</taxon>
        <taxon>Williamsoniiplasma</taxon>
    </lineage>
</organism>
<evidence type="ECO:0000259" key="15">
    <source>
        <dbReference type="PROSITE" id="PS51104"/>
    </source>
</evidence>
<comment type="subcellular location">
    <subcellularLocation>
        <location evidence="1">Cell inner membrane</location>
        <topology evidence="1">Multi-pass membrane protein</topology>
    </subcellularLocation>
</comment>
<dbReference type="PANTHER" id="PTHR30505:SF0">
    <property type="entry name" value="FRUCTOSE-LIKE PTS SYSTEM EIIBC COMPONENT-RELATED"/>
    <property type="match status" value="1"/>
</dbReference>
<dbReference type="InterPro" id="IPR004715">
    <property type="entry name" value="PTS_IIA_fruc"/>
</dbReference>
<dbReference type="Gene3D" id="3.40.50.2300">
    <property type="match status" value="1"/>
</dbReference>
<dbReference type="PROSITE" id="PS51094">
    <property type="entry name" value="PTS_EIIA_TYPE_2"/>
    <property type="match status" value="1"/>
</dbReference>
<dbReference type="InterPro" id="IPR003353">
    <property type="entry name" value="PTS_IIB_fruc"/>
</dbReference>
<dbReference type="CDD" id="cd00211">
    <property type="entry name" value="PTS_IIA_fru"/>
    <property type="match status" value="1"/>
</dbReference>
<evidence type="ECO:0000256" key="7">
    <source>
        <dbReference type="ARBA" id="ARBA00022683"/>
    </source>
</evidence>
<dbReference type="RefSeq" id="WP_051437341.1">
    <property type="nucleotide sequence ID" value="NZ_PHNE01000001.1"/>
</dbReference>
<keyword evidence="9" id="KW-0418">Kinase</keyword>
<evidence type="ECO:0000256" key="3">
    <source>
        <dbReference type="ARBA" id="ARBA00022475"/>
    </source>
</evidence>
<dbReference type="PANTHER" id="PTHR30505">
    <property type="entry name" value="FRUCTOSE-LIKE PERMEASE"/>
    <property type="match status" value="1"/>
</dbReference>
<evidence type="ECO:0000259" key="14">
    <source>
        <dbReference type="PROSITE" id="PS51099"/>
    </source>
</evidence>
<accession>A0A2S5RF32</accession>
<dbReference type="Gene3D" id="3.40.930.10">
    <property type="entry name" value="Mannitol-specific EII, Chain A"/>
    <property type="match status" value="1"/>
</dbReference>
<gene>
    <name evidence="16" type="primary">fruA</name>
    <name evidence="16" type="ORF">ELUCI_v1c02100</name>
</gene>
<evidence type="ECO:0000256" key="2">
    <source>
        <dbReference type="ARBA" id="ARBA00022448"/>
    </source>
</evidence>
<dbReference type="SUPFAM" id="SSF52794">
    <property type="entry name" value="PTS system IIB component-like"/>
    <property type="match status" value="1"/>
</dbReference>
<dbReference type="FunFam" id="3.40.50.2300:FF:000014">
    <property type="entry name" value="PTS system fructose-like transporter subunit IIB"/>
    <property type="match status" value="1"/>
</dbReference>
<evidence type="ECO:0000313" key="16">
    <source>
        <dbReference type="EMBL" id="PPE05920.1"/>
    </source>
</evidence>
<dbReference type="GO" id="GO:0005351">
    <property type="term" value="F:carbohydrate:proton symporter activity"/>
    <property type="evidence" value="ECO:0007669"/>
    <property type="project" value="InterPro"/>
</dbReference>
<evidence type="ECO:0000256" key="5">
    <source>
        <dbReference type="ARBA" id="ARBA00022597"/>
    </source>
</evidence>
<keyword evidence="17" id="KW-1185">Reference proteome</keyword>
<dbReference type="Proteomes" id="UP000237865">
    <property type="component" value="Unassembled WGS sequence"/>
</dbReference>
<evidence type="ECO:0000256" key="10">
    <source>
        <dbReference type="ARBA" id="ARBA00022989"/>
    </source>
</evidence>
<dbReference type="GO" id="GO:0005886">
    <property type="term" value="C:plasma membrane"/>
    <property type="evidence" value="ECO:0007669"/>
    <property type="project" value="UniProtKB-SubCell"/>
</dbReference>
<reference evidence="16 17" key="1">
    <citation type="submission" date="2017-11" db="EMBL/GenBank/DDBJ databases">
        <title>Genome sequence of Entomoplasma lucivorax PIPN-2 (ATCC 49196).</title>
        <authorList>
            <person name="Lo W.-S."/>
            <person name="Gasparich G.E."/>
            <person name="Kuo C.-H."/>
        </authorList>
    </citation>
    <scope>NUCLEOTIDE SEQUENCE [LARGE SCALE GENOMIC DNA]</scope>
    <source>
        <strain evidence="16 17">PIPN-2</strain>
    </source>
</reference>
<dbReference type="InterPro" id="IPR016152">
    <property type="entry name" value="PTrfase/Anion_transptr"/>
</dbReference>
<dbReference type="InterPro" id="IPR050864">
    <property type="entry name" value="Bacterial_PTS_Sugar_Transport"/>
</dbReference>
<feature type="transmembrane region" description="Helical" evidence="12">
    <location>
        <begin position="594"/>
        <end position="617"/>
    </location>
</feature>
<feature type="transmembrane region" description="Helical" evidence="12">
    <location>
        <begin position="302"/>
        <end position="325"/>
    </location>
</feature>
<keyword evidence="11 12" id="KW-0472">Membrane</keyword>
<keyword evidence="7" id="KW-0598">Phosphotransferase system</keyword>
<dbReference type="InterPro" id="IPR013011">
    <property type="entry name" value="PTS_EIIB_2"/>
</dbReference>
<feature type="transmembrane region" description="Helical" evidence="12">
    <location>
        <begin position="483"/>
        <end position="508"/>
    </location>
</feature>
<dbReference type="CDD" id="cd05569">
    <property type="entry name" value="PTS_IIB_fructose"/>
    <property type="match status" value="1"/>
</dbReference>
<dbReference type="GO" id="GO:0009401">
    <property type="term" value="P:phosphoenolpyruvate-dependent sugar phosphotransferase system"/>
    <property type="evidence" value="ECO:0007669"/>
    <property type="project" value="UniProtKB-KW"/>
</dbReference>
<protein>
    <submittedName>
        <fullName evidence="16">PTS system, fructose-specific IIABC component</fullName>
    </submittedName>
</protein>
<dbReference type="Pfam" id="PF02302">
    <property type="entry name" value="PTS_IIB"/>
    <property type="match status" value="1"/>
</dbReference>
<evidence type="ECO:0000256" key="8">
    <source>
        <dbReference type="ARBA" id="ARBA00022692"/>
    </source>
</evidence>
<dbReference type="InterPro" id="IPR002178">
    <property type="entry name" value="PTS_EIIA_type-2_dom"/>
</dbReference>
<keyword evidence="2" id="KW-0813">Transport</keyword>
<dbReference type="EMBL" id="PHNE01000001">
    <property type="protein sequence ID" value="PPE05920.1"/>
    <property type="molecule type" value="Genomic_DNA"/>
</dbReference>
<dbReference type="AlphaFoldDB" id="A0A2S5RF32"/>
<dbReference type="PROSITE" id="PS51099">
    <property type="entry name" value="PTS_EIIB_TYPE_2"/>
    <property type="match status" value="1"/>
</dbReference>
<dbReference type="NCBIfam" id="TIGR00829">
    <property type="entry name" value="FRU"/>
    <property type="match status" value="1"/>
</dbReference>
<dbReference type="InterPro" id="IPR003501">
    <property type="entry name" value="PTS_EIIB_2/3"/>
</dbReference>
<dbReference type="PROSITE" id="PS51104">
    <property type="entry name" value="PTS_EIIC_TYPE_2"/>
    <property type="match status" value="1"/>
</dbReference>
<proteinExistence type="predicted"/>
<keyword evidence="10 12" id="KW-1133">Transmembrane helix</keyword>
<keyword evidence="5" id="KW-0762">Sugar transport</keyword>
<evidence type="ECO:0000256" key="9">
    <source>
        <dbReference type="ARBA" id="ARBA00022777"/>
    </source>
</evidence>
<feature type="transmembrane region" description="Helical" evidence="12">
    <location>
        <begin position="447"/>
        <end position="471"/>
    </location>
</feature>
<dbReference type="InterPro" id="IPR013014">
    <property type="entry name" value="PTS_EIIC_2"/>
</dbReference>
<feature type="transmembrane region" description="Helical" evidence="12">
    <location>
        <begin position="538"/>
        <end position="555"/>
    </location>
</feature>
<feature type="domain" description="PTS EIIC type-2" evidence="15">
    <location>
        <begin position="292"/>
        <end position="662"/>
    </location>
</feature>
<evidence type="ECO:0000313" key="17">
    <source>
        <dbReference type="Proteomes" id="UP000237865"/>
    </source>
</evidence>
<keyword evidence="6" id="KW-0808">Transferase</keyword>
<dbReference type="InterPro" id="IPR036095">
    <property type="entry name" value="PTS_EIIB-like_sf"/>
</dbReference>
<comment type="caution">
    <text evidence="16">The sequence shown here is derived from an EMBL/GenBank/DDBJ whole genome shotgun (WGS) entry which is preliminary data.</text>
</comment>
<feature type="transmembrane region" description="Helical" evidence="12">
    <location>
        <begin position="637"/>
        <end position="660"/>
    </location>
</feature>
<evidence type="ECO:0000256" key="11">
    <source>
        <dbReference type="ARBA" id="ARBA00023136"/>
    </source>
</evidence>
<dbReference type="InterPro" id="IPR006327">
    <property type="entry name" value="PTS_IIC_fruc"/>
</dbReference>
<dbReference type="STRING" id="1399797.GCA_000518285_00963"/>
<keyword evidence="8 12" id="KW-0812">Transmembrane</keyword>
<dbReference type="GO" id="GO:0022877">
    <property type="term" value="F:protein-N(PI)-phosphohistidine-fructose phosphotransferase system transporter activity"/>
    <property type="evidence" value="ECO:0007669"/>
    <property type="project" value="InterPro"/>
</dbReference>
<sequence>METRTTLFKADYCFLDIDVKNKKEALKFISKQAFKLGVTNNEQKIFQAFNARENEASTGFEDGFSIPHARIAEIIKPAIFFVRYKKGIDWESLDQQPTMVSIVLMIPKANVDNMHLKLLSEIATKLLNANNKTKLKQTAKFSEIKAILFPQNKIAKVISEKPIGKKLIVGITACPVGVAHTYLAAEKLTAYGKSHGFDVKIETHGASGVENEITPEEVKQAYRVIIASDIGVQTAKFAGKKIYKTSVTPAIKNPEEVFKQAETNFTIEPSDNKTAGQVGDFNTNKSTEKVNIMKHLMSGVSYMVPMVIVGGIFLALSIGLTKIIYGNEWLPGDPGTSPIDPVNHKLAGNHFLSYMSGIGGLAFLLMIPILGGYIANSIGGRAAIVPAMLASIVGNTPKLFYPIGGLAVITPTGFLGAIMIGIAIGYLVRWINTWKVPKNLKPVMPLFFIPIVVGGVASFLFVYAIGAPIGWVMNKFKDALTHILNNASGIGLGVGIGMGLLIGCMSGFDLGGPVNKIAFFTVSALVLEKVYQPMGMMATAGAVPPLGMFVTTIIFRKFFDEEARNEGISALVMGLIGISEGAIPFTVKDPKRVILANVLGSGVAGAMGGAFMIQDYAAHTGPIVVFLGAVPYGVQTALALLAIGVGTATTCLIYGCWLTIDWKRGKVQTQTQILKIADKNKDAKAIPNKTQKKNLFKIDK</sequence>
<dbReference type="NCBIfam" id="TIGR00848">
    <property type="entry name" value="fruA"/>
    <property type="match status" value="1"/>
</dbReference>
<dbReference type="NCBIfam" id="TIGR01427">
    <property type="entry name" value="PTS_IIC_fructo"/>
    <property type="match status" value="1"/>
</dbReference>
<feature type="transmembrane region" description="Helical" evidence="12">
    <location>
        <begin position="399"/>
        <end position="427"/>
    </location>
</feature>
<evidence type="ECO:0000256" key="1">
    <source>
        <dbReference type="ARBA" id="ARBA00004429"/>
    </source>
</evidence>
<name>A0A2S5RF32_9MOLU</name>
<keyword evidence="3" id="KW-1003">Cell membrane</keyword>
<feature type="transmembrane region" description="Helical" evidence="12">
    <location>
        <begin position="351"/>
        <end position="378"/>
    </location>
</feature>
<evidence type="ECO:0000256" key="6">
    <source>
        <dbReference type="ARBA" id="ARBA00022679"/>
    </source>
</evidence>
<dbReference type="SUPFAM" id="SSF55804">
    <property type="entry name" value="Phoshotransferase/anion transport protein"/>
    <property type="match status" value="1"/>
</dbReference>